<keyword evidence="2" id="KW-1185">Reference proteome</keyword>
<evidence type="ECO:0000313" key="2">
    <source>
        <dbReference type="Proteomes" id="UP001386955"/>
    </source>
</evidence>
<gene>
    <name evidence="1" type="ORF">VNO78_20667</name>
</gene>
<protein>
    <submittedName>
        <fullName evidence="1">Uncharacterized protein</fullName>
    </submittedName>
</protein>
<sequence>MIPTGTAEAISRIIINFEKQRAFTIHNQTNNALKLNELIRVPVLTSFSPANLRYRSLSNSSAFASPRLELVPSFSFHAPVTNRSYNYTVSADTPQQYNFELSM</sequence>
<comment type="caution">
    <text evidence="1">The sequence shown here is derived from an EMBL/GenBank/DDBJ whole genome shotgun (WGS) entry which is preliminary data.</text>
</comment>
<organism evidence="1 2">
    <name type="scientific">Psophocarpus tetragonolobus</name>
    <name type="common">Winged bean</name>
    <name type="synonym">Dolichos tetragonolobus</name>
    <dbReference type="NCBI Taxonomy" id="3891"/>
    <lineage>
        <taxon>Eukaryota</taxon>
        <taxon>Viridiplantae</taxon>
        <taxon>Streptophyta</taxon>
        <taxon>Embryophyta</taxon>
        <taxon>Tracheophyta</taxon>
        <taxon>Spermatophyta</taxon>
        <taxon>Magnoliopsida</taxon>
        <taxon>eudicotyledons</taxon>
        <taxon>Gunneridae</taxon>
        <taxon>Pentapetalae</taxon>
        <taxon>rosids</taxon>
        <taxon>fabids</taxon>
        <taxon>Fabales</taxon>
        <taxon>Fabaceae</taxon>
        <taxon>Papilionoideae</taxon>
        <taxon>50 kb inversion clade</taxon>
        <taxon>NPAAA clade</taxon>
        <taxon>indigoferoid/millettioid clade</taxon>
        <taxon>Phaseoleae</taxon>
        <taxon>Psophocarpus</taxon>
    </lineage>
</organism>
<evidence type="ECO:0000313" key="1">
    <source>
        <dbReference type="EMBL" id="KAK7392235.1"/>
    </source>
</evidence>
<dbReference type="EMBL" id="JAYMYS010000005">
    <property type="protein sequence ID" value="KAK7392235.1"/>
    <property type="molecule type" value="Genomic_DNA"/>
</dbReference>
<accession>A0AAN9SAP6</accession>
<dbReference type="Proteomes" id="UP001386955">
    <property type="component" value="Unassembled WGS sequence"/>
</dbReference>
<proteinExistence type="predicted"/>
<reference evidence="1 2" key="1">
    <citation type="submission" date="2024-01" db="EMBL/GenBank/DDBJ databases">
        <title>The genomes of 5 underutilized Papilionoideae crops provide insights into root nodulation and disease resistanc.</title>
        <authorList>
            <person name="Jiang F."/>
        </authorList>
    </citation>
    <scope>NUCLEOTIDE SEQUENCE [LARGE SCALE GENOMIC DNA]</scope>
    <source>
        <strain evidence="1">DUOXIRENSHENG_FW03</strain>
        <tissue evidence="1">Leaves</tissue>
    </source>
</reference>
<dbReference type="AlphaFoldDB" id="A0AAN9SAP6"/>
<name>A0AAN9SAP6_PSOTE</name>